<evidence type="ECO:0000313" key="2">
    <source>
        <dbReference type="EMBL" id="GFH32246.1"/>
    </source>
</evidence>
<dbReference type="Proteomes" id="UP000485058">
    <property type="component" value="Unassembled WGS sequence"/>
</dbReference>
<dbReference type="AlphaFoldDB" id="A0A6A0AHM1"/>
<proteinExistence type="predicted"/>
<feature type="non-terminal residue" evidence="2">
    <location>
        <position position="1"/>
    </location>
</feature>
<gene>
    <name evidence="2" type="ORF">HaLaN_31435</name>
</gene>
<name>A0A6A0AHM1_HAELA</name>
<evidence type="ECO:0000256" key="1">
    <source>
        <dbReference type="SAM" id="SignalP"/>
    </source>
</evidence>
<keyword evidence="3" id="KW-1185">Reference proteome</keyword>
<sequence length="69" mass="7316">MQMQVVQRLLYLLQSMALRGPGAAACLQTLAACARHSPDAALVLTRTPGLFDMLRALLLPSAPGGSRQP</sequence>
<dbReference type="EMBL" id="BLLF01006429">
    <property type="protein sequence ID" value="GFH32246.1"/>
    <property type="molecule type" value="Genomic_DNA"/>
</dbReference>
<comment type="caution">
    <text evidence="2">The sequence shown here is derived from an EMBL/GenBank/DDBJ whole genome shotgun (WGS) entry which is preliminary data.</text>
</comment>
<protein>
    <submittedName>
        <fullName evidence="2">Uncharacterized protein</fullName>
    </submittedName>
</protein>
<keyword evidence="1" id="KW-0732">Signal</keyword>
<accession>A0A6A0AHM1</accession>
<reference evidence="2 3" key="1">
    <citation type="submission" date="2020-02" db="EMBL/GenBank/DDBJ databases">
        <title>Draft genome sequence of Haematococcus lacustris strain NIES-144.</title>
        <authorList>
            <person name="Morimoto D."/>
            <person name="Nakagawa S."/>
            <person name="Yoshida T."/>
            <person name="Sawayama S."/>
        </authorList>
    </citation>
    <scope>NUCLEOTIDE SEQUENCE [LARGE SCALE GENOMIC DNA]</scope>
    <source>
        <strain evidence="2 3">NIES-144</strain>
    </source>
</reference>
<feature type="non-terminal residue" evidence="2">
    <location>
        <position position="69"/>
    </location>
</feature>
<organism evidence="2 3">
    <name type="scientific">Haematococcus lacustris</name>
    <name type="common">Green alga</name>
    <name type="synonym">Haematococcus pluvialis</name>
    <dbReference type="NCBI Taxonomy" id="44745"/>
    <lineage>
        <taxon>Eukaryota</taxon>
        <taxon>Viridiplantae</taxon>
        <taxon>Chlorophyta</taxon>
        <taxon>core chlorophytes</taxon>
        <taxon>Chlorophyceae</taxon>
        <taxon>CS clade</taxon>
        <taxon>Chlamydomonadales</taxon>
        <taxon>Haematococcaceae</taxon>
        <taxon>Haematococcus</taxon>
    </lineage>
</organism>
<feature type="chain" id="PRO_5025674185" evidence="1">
    <location>
        <begin position="25"/>
        <end position="69"/>
    </location>
</feature>
<feature type="signal peptide" evidence="1">
    <location>
        <begin position="1"/>
        <end position="24"/>
    </location>
</feature>
<evidence type="ECO:0000313" key="3">
    <source>
        <dbReference type="Proteomes" id="UP000485058"/>
    </source>
</evidence>